<comment type="similarity">
    <text evidence="1">Belongs to the HupF/HypC family.</text>
</comment>
<keyword evidence="3" id="KW-1185">Reference proteome</keyword>
<organism evidence="2 3">
    <name type="scientific">Methylococcus capsulatus</name>
    <dbReference type="NCBI Taxonomy" id="414"/>
    <lineage>
        <taxon>Bacteria</taxon>
        <taxon>Pseudomonadati</taxon>
        <taxon>Pseudomonadota</taxon>
        <taxon>Gammaproteobacteria</taxon>
        <taxon>Methylococcales</taxon>
        <taxon>Methylococcaceae</taxon>
        <taxon>Methylococcus</taxon>
    </lineage>
</organism>
<dbReference type="EMBL" id="CP104311">
    <property type="protein sequence ID" value="WWF01568.1"/>
    <property type="molecule type" value="Genomic_DNA"/>
</dbReference>
<dbReference type="Proteomes" id="UP001359308">
    <property type="component" value="Chromosome"/>
</dbReference>
<proteinExistence type="inferred from homology"/>
<evidence type="ECO:0000256" key="1">
    <source>
        <dbReference type="ARBA" id="ARBA00006018"/>
    </source>
</evidence>
<dbReference type="Pfam" id="PF01455">
    <property type="entry name" value="HupF_HypC"/>
    <property type="match status" value="1"/>
</dbReference>
<evidence type="ECO:0000313" key="2">
    <source>
        <dbReference type="EMBL" id="WWF01568.1"/>
    </source>
</evidence>
<dbReference type="PANTHER" id="PTHR35177:SF2">
    <property type="entry name" value="HYDROGENASE MATURATION FACTOR HYBG"/>
    <property type="match status" value="1"/>
</dbReference>
<dbReference type="NCBIfam" id="TIGR00074">
    <property type="entry name" value="hypC_hupF"/>
    <property type="match status" value="1"/>
</dbReference>
<dbReference type="PANTHER" id="PTHR35177">
    <property type="entry name" value="HYDROGENASE MATURATION FACTOR HYBG"/>
    <property type="match status" value="1"/>
</dbReference>
<reference evidence="2 3" key="1">
    <citation type="submission" date="2022-09" db="EMBL/GenBank/DDBJ databases">
        <authorList>
            <person name="Giprobiosintez L."/>
        </authorList>
    </citation>
    <scope>NUCLEOTIDE SEQUENCE [LARGE SCALE GENOMIC DNA]</scope>
    <source>
        <strain evidence="3">VKPM-B-12549 (GBS-15)</strain>
    </source>
</reference>
<name>A0ABZ2F4Y1_METCP</name>
<dbReference type="RefSeq" id="WP_198322030.1">
    <property type="nucleotide sequence ID" value="NZ_CP104311.1"/>
</dbReference>
<accession>A0ABZ2F4Y1</accession>
<dbReference type="InterPro" id="IPR019812">
    <property type="entry name" value="Hydgase_assmbl_chp_CS"/>
</dbReference>
<evidence type="ECO:0000313" key="3">
    <source>
        <dbReference type="Proteomes" id="UP001359308"/>
    </source>
</evidence>
<dbReference type="PROSITE" id="PS01097">
    <property type="entry name" value="HUPF_HYPC"/>
    <property type="match status" value="1"/>
</dbReference>
<dbReference type="SUPFAM" id="SSF159127">
    <property type="entry name" value="HupF/HypC-like"/>
    <property type="match status" value="1"/>
</dbReference>
<dbReference type="PRINTS" id="PR00445">
    <property type="entry name" value="HUPFHYPC"/>
</dbReference>
<sequence length="78" mass="8561">MCLAVPMQVTRLDGFSARCSARGVERDVSLFMLQDEGIAPGDFVLVHVGYAIQKISREDAEATWELFDQILAADEADA</sequence>
<gene>
    <name evidence="2" type="ORF">N4J17_14030</name>
</gene>
<protein>
    <submittedName>
        <fullName evidence="2">HypC/HybG/HupF family hydrogenase formation chaperone</fullName>
    </submittedName>
</protein>
<dbReference type="Gene3D" id="2.30.30.140">
    <property type="match status" value="1"/>
</dbReference>
<dbReference type="InterPro" id="IPR001109">
    <property type="entry name" value="Hydrogenase_HupF/HypC"/>
</dbReference>